<dbReference type="InterPro" id="IPR023606">
    <property type="entry name" value="CoA-Trfase_III_dom_1_sf"/>
</dbReference>
<evidence type="ECO:0000313" key="2">
    <source>
        <dbReference type="EMBL" id="KTS13541.1"/>
    </source>
</evidence>
<gene>
    <name evidence="2" type="ORF">RSA3_03995</name>
</gene>
<sequence>MTQQIIRPLDGLLVLDFSQFLAGPVAALRLADLGARVVKIERPGVGDIGRTLAFAGRSIDGDTVSFHAMNRNKESVAADLKNPDDLEDVRRLVARADVMIQNFRPGVMERIGLDYASVKEINPSIVYASASGYGDEGPWRDRPGQDLLAQAISGLPWLSGSREDGPVPLGLSIADHLLSCHIAQGVTALLVRRFRTGQGGLVQSSLLEAVLDLQFELLSTKLNDDTIQVRRHGEHSAHAFLAAPYGTYPTLDGYLALAMNPIPELGRLLDLPELAALTDPRDAWDRQEEIEALLAARFATGSTAHWLGILDAADVWCAPVLTLDELLASDGFAAIDMTQEVERRGTRIATTRSPLRIDGQVLRSEKAAPLLGEDGARIRAEFLSSDVRTEDGARA</sequence>
<dbReference type="Proteomes" id="UP000072189">
    <property type="component" value="Unassembled WGS sequence"/>
</dbReference>
<dbReference type="Gene3D" id="3.30.1540.10">
    <property type="entry name" value="formyl-coa transferase, domain 3"/>
    <property type="match status" value="1"/>
</dbReference>
<dbReference type="InterPro" id="IPR044855">
    <property type="entry name" value="CoA-Trfase_III_dom3_sf"/>
</dbReference>
<comment type="caution">
    <text evidence="2">The sequence shown here is derived from an EMBL/GenBank/DDBJ whole genome shotgun (WGS) entry which is preliminary data.</text>
</comment>
<reference evidence="2 3" key="1">
    <citation type="journal article" date="2016" name="Front. Microbiol.">
        <title>Genomic Resource of Rice Seed Associated Bacteria.</title>
        <authorList>
            <person name="Midha S."/>
            <person name="Bansal K."/>
            <person name="Sharma S."/>
            <person name="Kumar N."/>
            <person name="Patil P.P."/>
            <person name="Chaudhry V."/>
            <person name="Patil P.B."/>
        </authorList>
    </citation>
    <scope>NUCLEOTIDE SEQUENCE [LARGE SCALE GENOMIC DNA]</scope>
    <source>
        <strain evidence="2 3">RSA3</strain>
    </source>
</reference>
<dbReference type="AlphaFoldDB" id="A0A147FAM2"/>
<name>A0A147FAM2_MICTE</name>
<keyword evidence="1 2" id="KW-0808">Transferase</keyword>
<dbReference type="GO" id="GO:0008410">
    <property type="term" value="F:CoA-transferase activity"/>
    <property type="evidence" value="ECO:0007669"/>
    <property type="project" value="TreeGrafter"/>
</dbReference>
<dbReference type="EMBL" id="LDRV01000022">
    <property type="protein sequence ID" value="KTS13541.1"/>
    <property type="molecule type" value="Genomic_DNA"/>
</dbReference>
<dbReference type="PANTHER" id="PTHR48207">
    <property type="entry name" value="SUCCINATE--HYDROXYMETHYLGLUTARATE COA-TRANSFERASE"/>
    <property type="match status" value="1"/>
</dbReference>
<dbReference type="PANTHER" id="PTHR48207:SF4">
    <property type="entry name" value="BLL6097 PROTEIN"/>
    <property type="match status" value="1"/>
</dbReference>
<organism evidence="2 3">
    <name type="scientific">Microbacterium testaceum</name>
    <name type="common">Aureobacterium testaceum</name>
    <name type="synonym">Brevibacterium testaceum</name>
    <dbReference type="NCBI Taxonomy" id="2033"/>
    <lineage>
        <taxon>Bacteria</taxon>
        <taxon>Bacillati</taxon>
        <taxon>Actinomycetota</taxon>
        <taxon>Actinomycetes</taxon>
        <taxon>Micrococcales</taxon>
        <taxon>Microbacteriaceae</taxon>
        <taxon>Microbacterium</taxon>
    </lineage>
</organism>
<accession>A0A147FAM2</accession>
<dbReference type="OrthoDB" id="9797653at2"/>
<protein>
    <submittedName>
        <fullName evidence="2">Acyl-CoA transferase</fullName>
    </submittedName>
</protein>
<dbReference type="SUPFAM" id="SSF89796">
    <property type="entry name" value="CoA-transferase family III (CaiB/BaiF)"/>
    <property type="match status" value="1"/>
</dbReference>
<evidence type="ECO:0000256" key="1">
    <source>
        <dbReference type="ARBA" id="ARBA00022679"/>
    </source>
</evidence>
<proteinExistence type="predicted"/>
<dbReference type="PATRIC" id="fig|2033.5.peg.2870"/>
<evidence type="ECO:0000313" key="3">
    <source>
        <dbReference type="Proteomes" id="UP000072189"/>
    </source>
</evidence>
<dbReference type="InterPro" id="IPR003673">
    <property type="entry name" value="CoA-Trfase_fam_III"/>
</dbReference>
<dbReference type="Pfam" id="PF02515">
    <property type="entry name" value="CoA_transf_3"/>
    <property type="match status" value="1"/>
</dbReference>
<dbReference type="InterPro" id="IPR050483">
    <property type="entry name" value="CoA-transferase_III_domain"/>
</dbReference>
<dbReference type="Gene3D" id="3.40.50.10540">
    <property type="entry name" value="Crotonobetainyl-coa:carnitine coa-transferase, domain 1"/>
    <property type="match status" value="1"/>
</dbReference>